<dbReference type="PANTHER" id="PTHR12984">
    <property type="entry name" value="SCY1-RELATED S/T PROTEIN KINASE-LIKE"/>
    <property type="match status" value="1"/>
</dbReference>
<dbReference type="OMA" id="NDTSWAG"/>
<dbReference type="InterPro" id="IPR011009">
    <property type="entry name" value="Kinase-like_dom_sf"/>
</dbReference>
<dbReference type="Gene3D" id="3.30.200.20">
    <property type="entry name" value="Phosphorylase Kinase, domain 1"/>
    <property type="match status" value="1"/>
</dbReference>
<feature type="compositionally biased region" description="Low complexity" evidence="2">
    <location>
        <begin position="760"/>
        <end position="771"/>
    </location>
</feature>
<dbReference type="GO" id="GO:0004672">
    <property type="term" value="F:protein kinase activity"/>
    <property type="evidence" value="ECO:0007669"/>
    <property type="project" value="InterPro"/>
</dbReference>
<dbReference type="HOGENOM" id="CLU_010392_1_2_1"/>
<evidence type="ECO:0000256" key="1">
    <source>
        <dbReference type="ARBA" id="ARBA00022737"/>
    </source>
</evidence>
<dbReference type="InterPro" id="IPR051177">
    <property type="entry name" value="CIK-Related_Protein"/>
</dbReference>
<dbReference type="SUPFAM" id="SSF48371">
    <property type="entry name" value="ARM repeat"/>
    <property type="match status" value="1"/>
</dbReference>
<evidence type="ECO:0000256" key="2">
    <source>
        <dbReference type="SAM" id="MobiDB-lite"/>
    </source>
</evidence>
<feature type="compositionally biased region" description="Low complexity" evidence="2">
    <location>
        <begin position="649"/>
        <end position="660"/>
    </location>
</feature>
<feature type="compositionally biased region" description="Low complexity" evidence="2">
    <location>
        <begin position="723"/>
        <end position="741"/>
    </location>
</feature>
<feature type="region of interest" description="Disordered" evidence="2">
    <location>
        <begin position="552"/>
        <end position="575"/>
    </location>
</feature>
<dbReference type="InterPro" id="IPR000719">
    <property type="entry name" value="Prot_kinase_dom"/>
</dbReference>
<dbReference type="Gene3D" id="1.10.510.10">
    <property type="entry name" value="Transferase(Phosphotransferase) domain 1"/>
    <property type="match status" value="1"/>
</dbReference>
<feature type="domain" description="Protein kinase" evidence="3">
    <location>
        <begin position="1"/>
        <end position="271"/>
    </location>
</feature>
<dbReference type="PANTHER" id="PTHR12984:SF3">
    <property type="entry name" value="N-TERMINAL KINASE-LIKE PROTEIN"/>
    <property type="match status" value="1"/>
</dbReference>
<dbReference type="OrthoDB" id="447103at2759"/>
<accession>R7YLQ4</accession>
<dbReference type="eggNOG" id="KOG1243">
    <property type="taxonomic scope" value="Eukaryota"/>
</dbReference>
<feature type="region of interest" description="Disordered" evidence="2">
    <location>
        <begin position="594"/>
        <end position="660"/>
    </location>
</feature>
<dbReference type="InterPro" id="IPR055231">
    <property type="entry name" value="2AA_helical"/>
</dbReference>
<dbReference type="InterPro" id="IPR011989">
    <property type="entry name" value="ARM-like"/>
</dbReference>
<proteinExistence type="predicted"/>
<dbReference type="GeneID" id="19899344"/>
<dbReference type="GO" id="GO:0005737">
    <property type="term" value="C:cytoplasm"/>
    <property type="evidence" value="ECO:0007669"/>
    <property type="project" value="TreeGrafter"/>
</dbReference>
<dbReference type="AlphaFoldDB" id="R7YLQ4"/>
<dbReference type="GO" id="GO:0006409">
    <property type="term" value="P:tRNA export from nucleus"/>
    <property type="evidence" value="ECO:0007669"/>
    <property type="project" value="TreeGrafter"/>
</dbReference>
<feature type="region of interest" description="Disordered" evidence="2">
    <location>
        <begin position="673"/>
        <end position="771"/>
    </location>
</feature>
<dbReference type="STRING" id="1168221.R7YLQ4"/>
<dbReference type="GO" id="GO:0005524">
    <property type="term" value="F:ATP binding"/>
    <property type="evidence" value="ECO:0007669"/>
    <property type="project" value="InterPro"/>
</dbReference>
<feature type="compositionally biased region" description="Polar residues" evidence="2">
    <location>
        <begin position="594"/>
        <end position="605"/>
    </location>
</feature>
<feature type="compositionally biased region" description="Polar residues" evidence="2">
    <location>
        <begin position="623"/>
        <end position="647"/>
    </location>
</feature>
<keyword evidence="1" id="KW-0677">Repeat</keyword>
<dbReference type="InterPro" id="IPR016024">
    <property type="entry name" value="ARM-type_fold"/>
</dbReference>
<dbReference type="Pfam" id="PF00069">
    <property type="entry name" value="Pkinase"/>
    <property type="match status" value="1"/>
</dbReference>
<reference evidence="5" key="1">
    <citation type="submission" date="2012-06" db="EMBL/GenBank/DDBJ databases">
        <title>The genome sequence of Coniosporium apollinis CBS 100218.</title>
        <authorList>
            <consortium name="The Broad Institute Genome Sequencing Platform"/>
            <person name="Cuomo C."/>
            <person name="Gorbushina A."/>
            <person name="Noack S."/>
            <person name="Walker B."/>
            <person name="Young S.K."/>
            <person name="Zeng Q."/>
            <person name="Gargeya S."/>
            <person name="Fitzgerald M."/>
            <person name="Haas B."/>
            <person name="Abouelleil A."/>
            <person name="Alvarado L."/>
            <person name="Arachchi H.M."/>
            <person name="Berlin A.M."/>
            <person name="Chapman S.B."/>
            <person name="Goldberg J."/>
            <person name="Griggs A."/>
            <person name="Gujja S."/>
            <person name="Hansen M."/>
            <person name="Howarth C."/>
            <person name="Imamovic A."/>
            <person name="Larimer J."/>
            <person name="McCowan C."/>
            <person name="Montmayeur A."/>
            <person name="Murphy C."/>
            <person name="Neiman D."/>
            <person name="Pearson M."/>
            <person name="Priest M."/>
            <person name="Roberts A."/>
            <person name="Saif S."/>
            <person name="Shea T."/>
            <person name="Sisk P."/>
            <person name="Sykes S."/>
            <person name="Wortman J."/>
            <person name="Nusbaum C."/>
            <person name="Birren B."/>
        </authorList>
    </citation>
    <scope>NUCLEOTIDE SEQUENCE [LARGE SCALE GENOMIC DNA]</scope>
    <source>
        <strain evidence="5">CBS 100218</strain>
    </source>
</reference>
<dbReference type="Gene3D" id="1.25.10.10">
    <property type="entry name" value="Leucine-rich Repeat Variant"/>
    <property type="match status" value="1"/>
</dbReference>
<evidence type="ECO:0000313" key="4">
    <source>
        <dbReference type="EMBL" id="EON62808.1"/>
    </source>
</evidence>
<protein>
    <submittedName>
        <fullName evidence="4">SCY1 protein kinase</fullName>
    </submittedName>
</protein>
<feature type="compositionally biased region" description="Polar residues" evidence="2">
    <location>
        <begin position="744"/>
        <end position="753"/>
    </location>
</feature>
<sequence>MDFLKSAVASAIAKGPAFPYSFGDRVDIDQSIWILHNGTKREDGSKCSIFSFEITANKSRLPLAKNALRKLRTLRHPGVIKVLDTVETENYIYIATERLTPLGWHTRRKSLTEETIKWGLHSVARTVKFINDEAASVHGSIRTSSIFCSESGEWKLGGFDVLSSVKEDDAVIYSHGSLVPESGRYAPPEVANSGWEVIKRYPLTAPDAYAFGVLIFEAFNGGFRGGDQVGLTQNVPPNMHQSYKRLVTATPKTRLSVGQFLDQGHRQRGFFETPLIQLTEGIENMGLKTESEKEDFLSQLEDVSEDFPEDFFKMKVLPELLKSVEFGGGGPKVFGIVMKISAKLSDEEYEASITPVIVRLFTMPDRAIRVYLLDNLPLIIDHLPQKIVNDKIFPQMVTGFTDVAPVVREQTVKAVLTVVNKLSDRTVNGELLRYLAKTANDEQPGIRTNTTICLGKIARNLGANTRTKVLTAAFARSLRDPFVHARNAALQALAATADIFTEDDCATKLLPAISPSLVDKEKIVRDQANKTLDVYIARIRKYCQTLPETVLPPPTAANASTGATPRMGTPANDAPSGWAGWAISSFTNKLSAASGQMASGTNGAAQTEKRSQSLPPAAETARPGSSANTTSPLYRQTLTKPSTTSNPFAAPSSTPSVTSADDLAEAEDFGAAWGDEPAEDEPNPWADPTPAGKPSATTSFVDDSEPDFAGWLSAQHSAKQTAGKKPLPKGLAKAATTTAAARPTVSSRANTTGHVGPGAGAKKMAAAAPVRGKVVAPVKKVEKKVEETKNDDDEGWGDAWE</sequence>
<dbReference type="Pfam" id="PF22956">
    <property type="entry name" value="VPS15-like_hel"/>
    <property type="match status" value="1"/>
</dbReference>
<organism evidence="4 5">
    <name type="scientific">Coniosporium apollinis (strain CBS 100218)</name>
    <name type="common">Rock-inhabiting black yeast</name>
    <dbReference type="NCBI Taxonomy" id="1168221"/>
    <lineage>
        <taxon>Eukaryota</taxon>
        <taxon>Fungi</taxon>
        <taxon>Dikarya</taxon>
        <taxon>Ascomycota</taxon>
        <taxon>Pezizomycotina</taxon>
        <taxon>Dothideomycetes</taxon>
        <taxon>Dothideomycetes incertae sedis</taxon>
        <taxon>Coniosporium</taxon>
    </lineage>
</organism>
<evidence type="ECO:0000313" key="5">
    <source>
        <dbReference type="Proteomes" id="UP000016924"/>
    </source>
</evidence>
<gene>
    <name evidence="4" type="ORF">W97_02033</name>
</gene>
<dbReference type="Proteomes" id="UP000016924">
    <property type="component" value="Unassembled WGS sequence"/>
</dbReference>
<dbReference type="SMART" id="SM00220">
    <property type="entry name" value="S_TKc"/>
    <property type="match status" value="1"/>
</dbReference>
<evidence type="ECO:0000259" key="3">
    <source>
        <dbReference type="PROSITE" id="PS50011"/>
    </source>
</evidence>
<dbReference type="SUPFAM" id="SSF56112">
    <property type="entry name" value="Protein kinase-like (PK-like)"/>
    <property type="match status" value="1"/>
</dbReference>
<name>R7YLQ4_CONA1</name>
<dbReference type="PROSITE" id="PS50011">
    <property type="entry name" value="PROTEIN_KINASE_DOM"/>
    <property type="match status" value="1"/>
</dbReference>
<dbReference type="RefSeq" id="XP_007778125.1">
    <property type="nucleotide sequence ID" value="XM_007779935.1"/>
</dbReference>
<keyword evidence="5" id="KW-1185">Reference proteome</keyword>
<keyword evidence="4" id="KW-0808">Transferase</keyword>
<keyword evidence="4" id="KW-0418">Kinase</keyword>
<dbReference type="EMBL" id="JH767560">
    <property type="protein sequence ID" value="EON62808.1"/>
    <property type="molecule type" value="Genomic_DNA"/>
</dbReference>